<dbReference type="SUPFAM" id="SSF46565">
    <property type="entry name" value="Chaperone J-domain"/>
    <property type="match status" value="1"/>
</dbReference>
<reference evidence="3" key="1">
    <citation type="submission" date="2022-10" db="EMBL/GenBank/DDBJ databases">
        <title>Determination and structural analysis of whole genome sequence of Sarocladium strictum F4-1.</title>
        <authorList>
            <person name="Hu L."/>
            <person name="Jiang Y."/>
        </authorList>
    </citation>
    <scope>NUCLEOTIDE SEQUENCE</scope>
    <source>
        <strain evidence="3">F4-1</strain>
    </source>
</reference>
<evidence type="ECO:0000313" key="4">
    <source>
        <dbReference type="Proteomes" id="UP001175261"/>
    </source>
</evidence>
<dbReference type="InterPro" id="IPR001623">
    <property type="entry name" value="DnaJ_domain"/>
</dbReference>
<feature type="compositionally biased region" description="Acidic residues" evidence="1">
    <location>
        <begin position="416"/>
        <end position="427"/>
    </location>
</feature>
<sequence length="796" mass="87644">MGSDRDYYADLELPPTADIPEIKKQFRKLALKYHPDRNPGRETEVNAQFQIIQSAHEILGDPQSKAKYDASLPRSRFPGASGVKGNPWSHVGEQFPAPPRRTPGGARRTAPPPPPPQPTGAQRWQSRFASGTAPTAKQTSANDPQLKKNAAKAFEQMRKNPGASGTSPTRPRPMSSQPPPMPPRNEPPRTEFARQRREASFGNRRTGYQPGDRSGEDEPPVTRHSYNSPAKPPRPPKEPMEPPEEQPTPIPDPLAQFREPISPLDPRPSMPYAKLGGETIRTNDGTSPARAKSAREPGHRTENSSSDDRSSSQHNARRSSSLPRPGGTDRLGDDMNAEGGRPHSSETPTDGYDRSSFKSRSNAANVAGGSKSADEAATTDGDGQKQHSIFTMPVDGKTFRQTSPEPKPFTRRSTEEIDTSFVDEDDSQNWQFSAGGERPRAQPKRRLQPEGPEAPATNPSVPQTETATTQPQNTNPENAFNPGGWSDQFGPQIFVPQRDQTSSASPTRTNRKNSRKTKTAAMKGTTAASAVIIDSSSDDDGLAQWPGRKPPKASDMDSPQAMDLDSPPAKPTNPPPASHTARNIPVEPTRPEWRQGNVEDTNGEPKPAPVPNAAPGLGAQGSEDTDEFRASFSDLRNVAPFANTKSGLKSFDDLKDNLPFESKASSDATITLPPVRPLNFPNPPNAPRPPPTAAISGMRPNVASWKRYLEDFEKYLRAWDDWNATVSNHFGERKRLIRDARAKAGYDFLGIRGDTDVVEYYSWVQQDNDVRRRWCAACEEHEQRMREFIAFREKMK</sequence>
<proteinExistence type="predicted"/>
<feature type="compositionally biased region" description="Polar residues" evidence="1">
    <location>
        <begin position="124"/>
        <end position="143"/>
    </location>
</feature>
<feature type="compositionally biased region" description="Basic and acidic residues" evidence="1">
    <location>
        <begin position="293"/>
        <end position="311"/>
    </location>
</feature>
<dbReference type="AlphaFoldDB" id="A0AA39GPZ9"/>
<comment type="caution">
    <text evidence="3">The sequence shown here is derived from an EMBL/GenBank/DDBJ whole genome shotgun (WGS) entry which is preliminary data.</text>
</comment>
<dbReference type="InterPro" id="IPR036869">
    <property type="entry name" value="J_dom_sf"/>
</dbReference>
<feature type="compositionally biased region" description="Low complexity" evidence="1">
    <location>
        <begin position="519"/>
        <end position="535"/>
    </location>
</feature>
<gene>
    <name evidence="3" type="ORF">NLU13_0533</name>
</gene>
<dbReference type="Pfam" id="PF00226">
    <property type="entry name" value="DnaJ"/>
    <property type="match status" value="1"/>
</dbReference>
<dbReference type="PROSITE" id="PS00636">
    <property type="entry name" value="DNAJ_1"/>
    <property type="match status" value="1"/>
</dbReference>
<feature type="compositionally biased region" description="Pro residues" evidence="1">
    <location>
        <begin position="176"/>
        <end position="185"/>
    </location>
</feature>
<feature type="region of interest" description="Disordered" evidence="1">
    <location>
        <begin position="58"/>
        <end position="630"/>
    </location>
</feature>
<dbReference type="Proteomes" id="UP001175261">
    <property type="component" value="Unassembled WGS sequence"/>
</dbReference>
<dbReference type="CDD" id="cd06257">
    <property type="entry name" value="DnaJ"/>
    <property type="match status" value="1"/>
</dbReference>
<keyword evidence="4" id="KW-1185">Reference proteome</keyword>
<feature type="compositionally biased region" description="Basic and acidic residues" evidence="1">
    <location>
        <begin position="186"/>
        <end position="199"/>
    </location>
</feature>
<feature type="compositionally biased region" description="Polar residues" evidence="1">
    <location>
        <begin position="498"/>
        <end position="508"/>
    </location>
</feature>
<dbReference type="Gene3D" id="1.10.287.110">
    <property type="entry name" value="DnaJ domain"/>
    <property type="match status" value="1"/>
</dbReference>
<dbReference type="InterPro" id="IPR018253">
    <property type="entry name" value="DnaJ_domain_CS"/>
</dbReference>
<dbReference type="EMBL" id="JAPDFR010000001">
    <property type="protein sequence ID" value="KAK0391031.1"/>
    <property type="molecule type" value="Genomic_DNA"/>
</dbReference>
<feature type="compositionally biased region" description="Basic residues" evidence="1">
    <location>
        <begin position="509"/>
        <end position="518"/>
    </location>
</feature>
<evidence type="ECO:0000259" key="2">
    <source>
        <dbReference type="PROSITE" id="PS50076"/>
    </source>
</evidence>
<dbReference type="InterPro" id="IPR050817">
    <property type="entry name" value="DjlA_DnaK_co-chaperone"/>
</dbReference>
<feature type="domain" description="J" evidence="2">
    <location>
        <begin position="6"/>
        <end position="72"/>
    </location>
</feature>
<dbReference type="PRINTS" id="PR00625">
    <property type="entry name" value="JDOMAIN"/>
</dbReference>
<accession>A0AA39GPZ9</accession>
<evidence type="ECO:0000313" key="3">
    <source>
        <dbReference type="EMBL" id="KAK0391031.1"/>
    </source>
</evidence>
<dbReference type="SMART" id="SM00271">
    <property type="entry name" value="DnaJ"/>
    <property type="match status" value="1"/>
</dbReference>
<protein>
    <recommendedName>
        <fullName evidence="2">J domain-containing protein</fullName>
    </recommendedName>
</protein>
<feature type="compositionally biased region" description="Pro residues" evidence="1">
    <location>
        <begin position="568"/>
        <end position="577"/>
    </location>
</feature>
<feature type="compositionally biased region" description="Polar residues" evidence="1">
    <location>
        <begin position="457"/>
        <end position="478"/>
    </location>
</feature>
<dbReference type="PROSITE" id="PS50076">
    <property type="entry name" value="DNAJ_2"/>
    <property type="match status" value="1"/>
</dbReference>
<dbReference type="PANTHER" id="PTHR24074">
    <property type="entry name" value="CO-CHAPERONE PROTEIN DJLA"/>
    <property type="match status" value="1"/>
</dbReference>
<organism evidence="3 4">
    <name type="scientific">Sarocladium strictum</name>
    <name type="common">Black bundle disease fungus</name>
    <name type="synonym">Acremonium strictum</name>
    <dbReference type="NCBI Taxonomy" id="5046"/>
    <lineage>
        <taxon>Eukaryota</taxon>
        <taxon>Fungi</taxon>
        <taxon>Dikarya</taxon>
        <taxon>Ascomycota</taxon>
        <taxon>Pezizomycotina</taxon>
        <taxon>Sordariomycetes</taxon>
        <taxon>Hypocreomycetidae</taxon>
        <taxon>Hypocreales</taxon>
        <taxon>Sarocladiaceae</taxon>
        <taxon>Sarocladium</taxon>
    </lineage>
</organism>
<feature type="compositionally biased region" description="Low complexity" evidence="1">
    <location>
        <begin position="312"/>
        <end position="321"/>
    </location>
</feature>
<name>A0AA39GPZ9_SARSR</name>
<evidence type="ECO:0000256" key="1">
    <source>
        <dbReference type="SAM" id="MobiDB-lite"/>
    </source>
</evidence>